<evidence type="ECO:0000256" key="1">
    <source>
        <dbReference type="SAM" id="MobiDB-lite"/>
    </source>
</evidence>
<dbReference type="AlphaFoldDB" id="A0A484NFM6"/>
<name>A0A484NFM6_9ASTE</name>
<dbReference type="Pfam" id="PF20167">
    <property type="entry name" value="Transposase_32"/>
    <property type="match status" value="1"/>
</dbReference>
<protein>
    <recommendedName>
        <fullName evidence="2">Putative plant transposon protein domain-containing protein</fullName>
    </recommendedName>
</protein>
<gene>
    <name evidence="3" type="ORF">CCAM_LOCUS41002</name>
</gene>
<feature type="region of interest" description="Disordered" evidence="1">
    <location>
        <begin position="360"/>
        <end position="390"/>
    </location>
</feature>
<feature type="region of interest" description="Disordered" evidence="1">
    <location>
        <begin position="275"/>
        <end position="336"/>
    </location>
</feature>
<organism evidence="3 4">
    <name type="scientific">Cuscuta campestris</name>
    <dbReference type="NCBI Taxonomy" id="132261"/>
    <lineage>
        <taxon>Eukaryota</taxon>
        <taxon>Viridiplantae</taxon>
        <taxon>Streptophyta</taxon>
        <taxon>Embryophyta</taxon>
        <taxon>Tracheophyta</taxon>
        <taxon>Spermatophyta</taxon>
        <taxon>Magnoliopsida</taxon>
        <taxon>eudicotyledons</taxon>
        <taxon>Gunneridae</taxon>
        <taxon>Pentapetalae</taxon>
        <taxon>asterids</taxon>
        <taxon>lamiids</taxon>
        <taxon>Solanales</taxon>
        <taxon>Convolvulaceae</taxon>
        <taxon>Cuscuteae</taxon>
        <taxon>Cuscuta</taxon>
        <taxon>Cuscuta subgen. Grammica</taxon>
        <taxon>Cuscuta sect. Cleistogrammica</taxon>
    </lineage>
</organism>
<evidence type="ECO:0000313" key="4">
    <source>
        <dbReference type="Proteomes" id="UP000595140"/>
    </source>
</evidence>
<evidence type="ECO:0000259" key="2">
    <source>
        <dbReference type="Pfam" id="PF20167"/>
    </source>
</evidence>
<accession>A0A484NFM6</accession>
<reference evidence="3 4" key="1">
    <citation type="submission" date="2018-04" db="EMBL/GenBank/DDBJ databases">
        <authorList>
            <person name="Vogel A."/>
        </authorList>
    </citation>
    <scope>NUCLEOTIDE SEQUENCE [LARGE SCALE GENOMIC DNA]</scope>
</reference>
<feature type="domain" description="Putative plant transposon protein" evidence="2">
    <location>
        <begin position="47"/>
        <end position="228"/>
    </location>
</feature>
<dbReference type="Proteomes" id="UP000595140">
    <property type="component" value="Unassembled WGS sequence"/>
</dbReference>
<dbReference type="EMBL" id="OOIL02006652">
    <property type="protein sequence ID" value="VFQ99226.1"/>
    <property type="molecule type" value="Genomic_DNA"/>
</dbReference>
<keyword evidence="4" id="KW-1185">Reference proteome</keyword>
<proteinExistence type="predicted"/>
<evidence type="ECO:0000313" key="3">
    <source>
        <dbReference type="EMBL" id="VFQ99226.1"/>
    </source>
</evidence>
<feature type="compositionally biased region" description="Low complexity" evidence="1">
    <location>
        <begin position="278"/>
        <end position="289"/>
    </location>
</feature>
<sequence>MSEIVSNDQVDAQAGFKAYADPHIIEGRTLKQDDIPVPVLELIQEQVWSFFPQLQAPVYPEHVHQFYSSMKYHPQDPSITAIVAGKTFGFNTQNLSEWFHLERQGVSTYCKKGWITDSRDFNSDSCLRVLNNIALDHVFEDPHYFLHRPNVQDLTANRFILLKILKENVIPVLNKDKQVGVYECTLLYFLLTHKKINLPSIIIKHMHECSGLQNTPYGILLTHIFAKREILEVRPSRVRYLDAECLGYCGLVKIREEYYKNKKFQNLDEATRTEYGPRRSMSSLLSTSRAPKAKAEENASTEVPVRAPRVKRSKSASHASSASLLHRHSHMASTSKNPFKKFKKFILKTVVAPMKKLQESLDDLSDRMKKTEDRDNHQKQNENRASRRRR</sequence>
<dbReference type="InterPro" id="IPR046796">
    <property type="entry name" value="Transposase_32_dom"/>
</dbReference>
<dbReference type="OrthoDB" id="848707at2759"/>